<reference evidence="1 2" key="1">
    <citation type="journal article" date="2017" name="Int. J. Parasitol.">
        <title>The genome of the protozoan parasite Cystoisospora suis and a reverse vaccinology approach to identify vaccine candidates.</title>
        <authorList>
            <person name="Palmieri N."/>
            <person name="Shrestha A."/>
            <person name="Ruttkowski B."/>
            <person name="Beck T."/>
            <person name="Vogl C."/>
            <person name="Tomley F."/>
            <person name="Blake D.P."/>
            <person name="Joachim A."/>
        </authorList>
    </citation>
    <scope>NUCLEOTIDE SEQUENCE [LARGE SCALE GENOMIC DNA]</scope>
    <source>
        <strain evidence="1 2">Wien I</strain>
    </source>
</reference>
<evidence type="ECO:0000313" key="1">
    <source>
        <dbReference type="EMBL" id="PHJ24767.1"/>
    </source>
</evidence>
<comment type="caution">
    <text evidence="1">The sequence shown here is derived from an EMBL/GenBank/DDBJ whole genome shotgun (WGS) entry which is preliminary data.</text>
</comment>
<dbReference type="EMBL" id="MIGC01000546">
    <property type="protein sequence ID" value="PHJ24767.1"/>
    <property type="molecule type" value="Genomic_DNA"/>
</dbReference>
<dbReference type="AlphaFoldDB" id="A0A2C6L8V0"/>
<feature type="non-terminal residue" evidence="1">
    <location>
        <position position="1"/>
    </location>
</feature>
<dbReference type="VEuPathDB" id="ToxoDB:CSUI_001378"/>
<dbReference type="GeneID" id="94424795"/>
<gene>
    <name evidence="1" type="ORF">CSUI_001378</name>
</gene>
<dbReference type="Proteomes" id="UP000221165">
    <property type="component" value="Unassembled WGS sequence"/>
</dbReference>
<organism evidence="1 2">
    <name type="scientific">Cystoisospora suis</name>
    <dbReference type="NCBI Taxonomy" id="483139"/>
    <lineage>
        <taxon>Eukaryota</taxon>
        <taxon>Sar</taxon>
        <taxon>Alveolata</taxon>
        <taxon>Apicomplexa</taxon>
        <taxon>Conoidasida</taxon>
        <taxon>Coccidia</taxon>
        <taxon>Eucoccidiorida</taxon>
        <taxon>Eimeriorina</taxon>
        <taxon>Sarcocystidae</taxon>
        <taxon>Cystoisospora</taxon>
    </lineage>
</organism>
<keyword evidence="2" id="KW-1185">Reference proteome</keyword>
<accession>A0A2C6L8V0</accession>
<dbReference type="RefSeq" id="XP_067926439.1">
    <property type="nucleotide sequence ID" value="XM_068061584.1"/>
</dbReference>
<evidence type="ECO:0000313" key="2">
    <source>
        <dbReference type="Proteomes" id="UP000221165"/>
    </source>
</evidence>
<protein>
    <submittedName>
        <fullName evidence="1">Uncharacterized protein</fullName>
    </submittedName>
</protein>
<sequence length="42" mass="5589">ERKERRIFFLHFLRIREISQKRRCLYKVREERSRRNLLDRRE</sequence>
<proteinExistence type="predicted"/>
<name>A0A2C6L8V0_9APIC</name>